<feature type="chain" id="PRO_5046398358" evidence="1">
    <location>
        <begin position="33"/>
        <end position="181"/>
    </location>
</feature>
<organism evidence="2 3">
    <name type="scientific">Marinicella sediminis</name>
    <dbReference type="NCBI Taxonomy" id="1792834"/>
    <lineage>
        <taxon>Bacteria</taxon>
        <taxon>Pseudomonadati</taxon>
        <taxon>Pseudomonadota</taxon>
        <taxon>Gammaproteobacteria</taxon>
        <taxon>Lysobacterales</taxon>
        <taxon>Marinicellaceae</taxon>
        <taxon>Marinicella</taxon>
    </lineage>
</organism>
<dbReference type="RefSeq" id="WP_077409922.1">
    <property type="nucleotide sequence ID" value="NZ_JBHRTS010000002.1"/>
</dbReference>
<dbReference type="Pfam" id="PF04214">
    <property type="entry name" value="DUF411"/>
    <property type="match status" value="1"/>
</dbReference>
<dbReference type="InterPro" id="IPR007332">
    <property type="entry name" value="DUF411"/>
</dbReference>
<keyword evidence="1" id="KW-0732">Signal</keyword>
<feature type="signal peptide" evidence="1">
    <location>
        <begin position="1"/>
        <end position="32"/>
    </location>
</feature>
<comment type="caution">
    <text evidence="2">The sequence shown here is derived from an EMBL/GenBank/DDBJ whole genome shotgun (WGS) entry which is preliminary data.</text>
</comment>
<keyword evidence="3" id="KW-1185">Reference proteome</keyword>
<protein>
    <submittedName>
        <fullName evidence="2">DUF411 domain-containing protein</fullName>
    </submittedName>
</protein>
<dbReference type="PROSITE" id="PS51257">
    <property type="entry name" value="PROKAR_LIPOPROTEIN"/>
    <property type="match status" value="1"/>
</dbReference>
<proteinExistence type="predicted"/>
<sequence>MQKAIDIKLISKKNIFLLMAISLLFFITACSASDTDKTKDNNHMAELKVFKSPTCGCCSKWMDHMNASGFSTTSNDSQTLSLIKDKYGVPKNHRSCHTGVTEDGFVFEGHIPAKYIEQFLNQKPEGQLGLVVPGMPVGSPGMEYQDKFNPYTIMAFDKDGALTPFTEVLSYEQQFGSTANE</sequence>
<reference evidence="3" key="1">
    <citation type="journal article" date="2019" name="Int. J. Syst. Evol. Microbiol.">
        <title>The Global Catalogue of Microorganisms (GCM) 10K type strain sequencing project: providing services to taxonomists for standard genome sequencing and annotation.</title>
        <authorList>
            <consortium name="The Broad Institute Genomics Platform"/>
            <consortium name="The Broad Institute Genome Sequencing Center for Infectious Disease"/>
            <person name="Wu L."/>
            <person name="Ma J."/>
        </authorList>
    </citation>
    <scope>NUCLEOTIDE SEQUENCE [LARGE SCALE GENOMIC DNA]</scope>
    <source>
        <strain evidence="3">KCTC 42953</strain>
    </source>
</reference>
<evidence type="ECO:0000313" key="3">
    <source>
        <dbReference type="Proteomes" id="UP001595533"/>
    </source>
</evidence>
<evidence type="ECO:0000256" key="1">
    <source>
        <dbReference type="SAM" id="SignalP"/>
    </source>
</evidence>
<name>A0ABV7J9B4_9GAMM</name>
<gene>
    <name evidence="2" type="ORF">ACFODZ_03190</name>
</gene>
<dbReference type="EMBL" id="JBHRTS010000002">
    <property type="protein sequence ID" value="MFC3193241.1"/>
    <property type="molecule type" value="Genomic_DNA"/>
</dbReference>
<accession>A0ABV7J9B4</accession>
<dbReference type="Proteomes" id="UP001595533">
    <property type="component" value="Unassembled WGS sequence"/>
</dbReference>
<evidence type="ECO:0000313" key="2">
    <source>
        <dbReference type="EMBL" id="MFC3193241.1"/>
    </source>
</evidence>